<evidence type="ECO:0000313" key="18">
    <source>
        <dbReference type="EMBL" id="GEU69199.1"/>
    </source>
</evidence>
<evidence type="ECO:0000256" key="1">
    <source>
        <dbReference type="ARBA" id="ARBA00022670"/>
    </source>
</evidence>
<proteinExistence type="predicted"/>
<evidence type="ECO:0000256" key="12">
    <source>
        <dbReference type="ARBA" id="ARBA00022932"/>
    </source>
</evidence>
<dbReference type="GO" id="GO:0003964">
    <property type="term" value="F:RNA-directed DNA polymerase activity"/>
    <property type="evidence" value="ECO:0007669"/>
    <property type="project" value="UniProtKB-KW"/>
</dbReference>
<dbReference type="InterPro" id="IPR001584">
    <property type="entry name" value="Integrase_cat-core"/>
</dbReference>
<dbReference type="Pfam" id="PF17919">
    <property type="entry name" value="RT_RNaseH_2"/>
    <property type="match status" value="1"/>
</dbReference>
<dbReference type="GO" id="GO:0004519">
    <property type="term" value="F:endonuclease activity"/>
    <property type="evidence" value="ECO:0007669"/>
    <property type="project" value="UniProtKB-KW"/>
</dbReference>
<dbReference type="GO" id="GO:0004190">
    <property type="term" value="F:aspartic-type endopeptidase activity"/>
    <property type="evidence" value="ECO:0007669"/>
    <property type="project" value="UniProtKB-KW"/>
</dbReference>
<dbReference type="InterPro" id="IPR021109">
    <property type="entry name" value="Peptidase_aspartic_dom_sf"/>
</dbReference>
<keyword evidence="4" id="KW-0540">Nuclease</keyword>
<evidence type="ECO:0000256" key="5">
    <source>
        <dbReference type="ARBA" id="ARBA00022723"/>
    </source>
</evidence>
<dbReference type="Gene3D" id="3.30.70.270">
    <property type="match status" value="1"/>
</dbReference>
<keyword evidence="6" id="KW-0064">Aspartyl protease</keyword>
<evidence type="ECO:0000256" key="16">
    <source>
        <dbReference type="SAM" id="MobiDB-lite"/>
    </source>
</evidence>
<dbReference type="Pfam" id="PF24626">
    <property type="entry name" value="SH3_Tf2-1"/>
    <property type="match status" value="1"/>
</dbReference>
<evidence type="ECO:0000259" key="17">
    <source>
        <dbReference type="PROSITE" id="PS50994"/>
    </source>
</evidence>
<dbReference type="SUPFAM" id="SSF53098">
    <property type="entry name" value="Ribonuclease H-like"/>
    <property type="match status" value="2"/>
</dbReference>
<evidence type="ECO:0000256" key="8">
    <source>
        <dbReference type="ARBA" id="ARBA00022801"/>
    </source>
</evidence>
<feature type="region of interest" description="Disordered" evidence="16">
    <location>
        <begin position="1333"/>
        <end position="1365"/>
    </location>
</feature>
<gene>
    <name evidence="18" type="ORF">Tci_041177</name>
</gene>
<organism evidence="18">
    <name type="scientific">Tanacetum cinerariifolium</name>
    <name type="common">Dalmatian daisy</name>
    <name type="synonym">Chrysanthemum cinerariifolium</name>
    <dbReference type="NCBI Taxonomy" id="118510"/>
    <lineage>
        <taxon>Eukaryota</taxon>
        <taxon>Viridiplantae</taxon>
        <taxon>Streptophyta</taxon>
        <taxon>Embryophyta</taxon>
        <taxon>Tracheophyta</taxon>
        <taxon>Spermatophyta</taxon>
        <taxon>Magnoliopsida</taxon>
        <taxon>eudicotyledons</taxon>
        <taxon>Gunneridae</taxon>
        <taxon>Pentapetalae</taxon>
        <taxon>asterids</taxon>
        <taxon>campanulids</taxon>
        <taxon>Asterales</taxon>
        <taxon>Asteraceae</taxon>
        <taxon>Asteroideae</taxon>
        <taxon>Anthemideae</taxon>
        <taxon>Anthemidinae</taxon>
        <taxon>Tanacetum</taxon>
    </lineage>
</organism>
<keyword evidence="2" id="KW-0808">Transferase</keyword>
<keyword evidence="5" id="KW-0479">Metal-binding</keyword>
<feature type="compositionally biased region" description="Gly residues" evidence="16">
    <location>
        <begin position="191"/>
        <end position="214"/>
    </location>
</feature>
<dbReference type="Gene3D" id="1.10.340.70">
    <property type="match status" value="1"/>
</dbReference>
<evidence type="ECO:0000256" key="7">
    <source>
        <dbReference type="ARBA" id="ARBA00022759"/>
    </source>
</evidence>
<accession>A0A6L2M6W3</accession>
<dbReference type="GO" id="GO:0003887">
    <property type="term" value="F:DNA-directed DNA polymerase activity"/>
    <property type="evidence" value="ECO:0007669"/>
    <property type="project" value="UniProtKB-KW"/>
</dbReference>
<evidence type="ECO:0000256" key="13">
    <source>
        <dbReference type="ARBA" id="ARBA00023125"/>
    </source>
</evidence>
<evidence type="ECO:0000256" key="2">
    <source>
        <dbReference type="ARBA" id="ARBA00022679"/>
    </source>
</evidence>
<dbReference type="InterPro" id="IPR050951">
    <property type="entry name" value="Retrovirus_Pol_polyprotein"/>
</dbReference>
<feature type="region of interest" description="Disordered" evidence="16">
    <location>
        <begin position="169"/>
        <end position="227"/>
    </location>
</feature>
<dbReference type="PANTHER" id="PTHR37984:SF5">
    <property type="entry name" value="PROTEIN NYNRIN-LIKE"/>
    <property type="match status" value="1"/>
</dbReference>
<dbReference type="InterPro" id="IPR005162">
    <property type="entry name" value="Retrotrans_gag_dom"/>
</dbReference>
<evidence type="ECO:0000256" key="14">
    <source>
        <dbReference type="ARBA" id="ARBA00023172"/>
    </source>
</evidence>
<dbReference type="GO" id="GO:0046872">
    <property type="term" value="F:metal ion binding"/>
    <property type="evidence" value="ECO:0007669"/>
    <property type="project" value="UniProtKB-KW"/>
</dbReference>
<sequence>MTKSPLMDSSIAVPVFAQGDDPIACLNKEIAFLTAVASSRQCTQPKRPRNAAWYKDKAMLVEAQEAGQILNEDQLAFLTDPGVPDGQATQTIIPNNVVFQTGDLDTYDYDCDDILNAKAVLMANISNYGSNVILEVPHSKTYLNDMENQGVGGMSTMCMKSLILPTHGFGKKRGKRTSDEPIYGELELGGSDNGNGGHENGKNGNGDNGNGTNGKGRNENPNENGGEDCWVETAFAISWRELMKLMAKVYYPRNDIKKMESKLWNLTVKNNDFVVYTQRFQELTMLCTRMVPEEEDQIERYVGVVNQRDNRRQQPPFKRPNVGGRNVARVYTAGNNERKPYNGPLPLCNKCKLHHEGLALQGHFRSDCLKLKEKNRRNKAGNKNGVEEARGKAYVLGGGDAILDSNVVKDVSYVVKLADGRISKTNSILRGCTLGLLGHPFNINLMPVELGSFDVIIAMDWLANHHAETEDKSEEKRLEDVPTVRDFPEVFLEDLSGLPPTRHVEFQIDLVPGAAPRARALYRLAPLELSTQLQELSDKGFIRLSSSPWGAPVLFVKKKYGSFWMCIDYRELNKLTVKNWYPLSRINDLFDQLQGSRVYSKIDLRSGYHQLRVQEEDIPKTAFRTRYDYYKFQVMSFELTNAPASEKAEASFQLLKQKLCSALILALPEGSENFVVYCDASRKGLGAVLMQREKVIAYASWIPCLGNLRELIMHESHKSKYLIHPGSDKMYQDLKKLYWWLNMKAEIATYVIWKWENITMDFVTKLPKKSTGQDTIWVIVDQLTKSAHFLPMMETDSKEKLTRQYLKEVVSRHGVLVLINSDRDSKFTSHFWKSLKKAVEDMLRAYVIDFGKGWNRHLPLVEFSYNNSYHTSIKATPFEALYGRKCRSPICWAEVGDAQLTGPEIIHETTEKIIQIKKRIQAARDRQKSYADRRRKPLKLEVGDKVMLKVSPWKGVIRFGKREKLNPRYIGPFKILAKVGMLAYRLELLEQLSRVHSTFHVVVRSISRSSKDSSYFWSSSLLVAIVVSANVVDRSIKTDNPRLSFWNFWSLVDHVAHLTFEKKINVTKPETTKSGIRKRDTHTPYQDPQGFIYVDDSRRNRLMRSDELYKFSDGTLTRLRTSLGDITKNIRMEYLPKRRWSTLEKKRANIMIKEIDNQNRRDLPRDVPLDSVGVLRSILTDSKVTPTKHGRMTKPYSSPRFIDNCFISGIYKDGRGELHQLDTFYNALNPNDQDTFDSAAGGNFLDKIPRECLSIIKSKLKIAASLEDKLDIRMNRFENSLNDMKNSFIIPTAPLKAVKENLYNNKPSSSSSLPGNTIPNLKGEAKAITTRSGMSYKEPPIPPSGVEQQEPTKETIDTKLPSPKDIQPPLVQVEVQVDKPIEEPFVVIPKAKANLPYPSRHHKEILREKDDILAAKFMEIFRDLPFELSFADDLVHMPKFAPMFKKLLNNKDKLIKLTKTPLNENCSAVVLKKLPEKLGDPGRFLIPCDFLKFDNCLALADLGASINLIPLSTWKKLRLPTLNDTKMVLELADRTISKPTSVAENVFVKVSKFYFPADFVVLDFVADPRVPLILGRPFLKEADSFIAIDDEPISPELELKELPPHLKYAFLGENEKWPVIISKDLSVNEKSALINSQRRVNPKIHDVIKKEVEKLLDARLIYPISHSPWVSPVHCVPKKGGMTVIKNDKNELVPTRLVTGWRVCIDYRKLNEATRKDHFPLPFMDQMLERLVGNEYYCFLDGFSGYFQIPIDPKDQEKTTFTCPYGTFAYKRIPFRTPKAIISDRGTHFCNDQFSRVMSKYGVTHRLSTAYHPQTSRQVEVTNRGLKRILERTVGENRALWSDKVEDALWAFRTAFKTLVGCTPYRLKIFSRKLKSRWSGPFIIFEIYPYGTAKLTHSDGSNFKVNCHRLKHYHGVDPPPLEILDVHTFPKDN</sequence>
<dbReference type="SUPFAM" id="SSF56672">
    <property type="entry name" value="DNA/RNA polymerases"/>
    <property type="match status" value="2"/>
</dbReference>
<comment type="caution">
    <text evidence="18">The sequence shown here is derived from an EMBL/GenBank/DDBJ whole genome shotgun (WGS) entry which is preliminary data.</text>
</comment>
<evidence type="ECO:0000256" key="6">
    <source>
        <dbReference type="ARBA" id="ARBA00022750"/>
    </source>
</evidence>
<keyword evidence="9" id="KW-0460">Magnesium</keyword>
<dbReference type="InterPro" id="IPR043128">
    <property type="entry name" value="Rev_trsase/Diguanyl_cyclase"/>
</dbReference>
<keyword evidence="1" id="KW-0645">Protease</keyword>
<dbReference type="CDD" id="cd01647">
    <property type="entry name" value="RT_LTR"/>
    <property type="match status" value="2"/>
</dbReference>
<dbReference type="InterPro" id="IPR041588">
    <property type="entry name" value="Integrase_H2C2"/>
</dbReference>
<keyword evidence="11 18" id="KW-0695">RNA-directed DNA polymerase</keyword>
<dbReference type="Pfam" id="PF03732">
    <property type="entry name" value="Retrotrans_gag"/>
    <property type="match status" value="1"/>
</dbReference>
<dbReference type="Pfam" id="PF00078">
    <property type="entry name" value="RVT_1"/>
    <property type="match status" value="2"/>
</dbReference>
<keyword evidence="3" id="KW-0548">Nucleotidyltransferase</keyword>
<name>A0A6L2M6W3_TANCI</name>
<evidence type="ECO:0000256" key="11">
    <source>
        <dbReference type="ARBA" id="ARBA00022918"/>
    </source>
</evidence>
<protein>
    <submittedName>
        <fullName evidence="18">Reverse transcriptase domain-containing protein</fullName>
    </submittedName>
</protein>
<keyword evidence="13" id="KW-0238">DNA-binding</keyword>
<dbReference type="InterPro" id="IPR036397">
    <property type="entry name" value="RNaseH_sf"/>
</dbReference>
<dbReference type="InterPro" id="IPR012337">
    <property type="entry name" value="RNaseH-like_sf"/>
</dbReference>
<dbReference type="InterPro" id="IPR043502">
    <property type="entry name" value="DNA/RNA_pol_sf"/>
</dbReference>
<keyword evidence="12" id="KW-0239">DNA-directed DNA polymerase</keyword>
<dbReference type="Pfam" id="PF08284">
    <property type="entry name" value="RVP_2"/>
    <property type="match status" value="1"/>
</dbReference>
<dbReference type="Gene3D" id="2.40.70.10">
    <property type="entry name" value="Acid Proteases"/>
    <property type="match status" value="1"/>
</dbReference>
<dbReference type="Gene3D" id="3.30.420.10">
    <property type="entry name" value="Ribonuclease H-like superfamily/Ribonuclease H"/>
    <property type="match status" value="3"/>
</dbReference>
<dbReference type="EMBL" id="BKCJ010005890">
    <property type="protein sequence ID" value="GEU69199.1"/>
    <property type="molecule type" value="Genomic_DNA"/>
</dbReference>
<evidence type="ECO:0000256" key="3">
    <source>
        <dbReference type="ARBA" id="ARBA00022695"/>
    </source>
</evidence>
<keyword evidence="15" id="KW-0511">Multifunctional enzyme</keyword>
<dbReference type="PROSITE" id="PS50994">
    <property type="entry name" value="INTEGRASE"/>
    <property type="match status" value="1"/>
</dbReference>
<evidence type="ECO:0000256" key="9">
    <source>
        <dbReference type="ARBA" id="ARBA00022842"/>
    </source>
</evidence>
<reference evidence="18" key="1">
    <citation type="journal article" date="2019" name="Sci. Rep.">
        <title>Draft genome of Tanacetum cinerariifolium, the natural source of mosquito coil.</title>
        <authorList>
            <person name="Yamashiro T."/>
            <person name="Shiraishi A."/>
            <person name="Satake H."/>
            <person name="Nakayama K."/>
        </authorList>
    </citation>
    <scope>NUCLEOTIDE SEQUENCE</scope>
</reference>
<keyword evidence="8" id="KW-0378">Hydrolase</keyword>
<evidence type="ECO:0000256" key="10">
    <source>
        <dbReference type="ARBA" id="ARBA00022908"/>
    </source>
</evidence>
<dbReference type="InterPro" id="IPR000477">
    <property type="entry name" value="RT_dom"/>
</dbReference>
<dbReference type="GO" id="GO:0006310">
    <property type="term" value="P:DNA recombination"/>
    <property type="evidence" value="ECO:0007669"/>
    <property type="project" value="UniProtKB-KW"/>
</dbReference>
<dbReference type="GO" id="GO:0006508">
    <property type="term" value="P:proteolysis"/>
    <property type="evidence" value="ECO:0007669"/>
    <property type="project" value="UniProtKB-KW"/>
</dbReference>
<dbReference type="Pfam" id="PF17921">
    <property type="entry name" value="Integrase_H2C2"/>
    <property type="match status" value="1"/>
</dbReference>
<evidence type="ECO:0000256" key="15">
    <source>
        <dbReference type="ARBA" id="ARBA00023268"/>
    </source>
</evidence>
<dbReference type="PANTHER" id="PTHR37984">
    <property type="entry name" value="PROTEIN CBG26694"/>
    <property type="match status" value="1"/>
</dbReference>
<evidence type="ECO:0000256" key="4">
    <source>
        <dbReference type="ARBA" id="ARBA00022722"/>
    </source>
</evidence>
<keyword evidence="7" id="KW-0255">Endonuclease</keyword>
<dbReference type="CDD" id="cd00303">
    <property type="entry name" value="retropepsin_like"/>
    <property type="match status" value="2"/>
</dbReference>
<dbReference type="InterPro" id="IPR041577">
    <property type="entry name" value="RT_RNaseH_2"/>
</dbReference>
<dbReference type="GO" id="GO:0003677">
    <property type="term" value="F:DNA binding"/>
    <property type="evidence" value="ECO:0007669"/>
    <property type="project" value="UniProtKB-KW"/>
</dbReference>
<keyword evidence="14" id="KW-0233">DNA recombination</keyword>
<dbReference type="InterPro" id="IPR056924">
    <property type="entry name" value="SH3_Tf2-1"/>
</dbReference>
<dbReference type="Gene3D" id="3.10.10.10">
    <property type="entry name" value="HIV Type 1 Reverse Transcriptase, subunit A, domain 1"/>
    <property type="match status" value="2"/>
</dbReference>
<keyword evidence="10" id="KW-0229">DNA integration</keyword>
<feature type="domain" description="Integrase catalytic" evidence="17">
    <location>
        <begin position="1705"/>
        <end position="1872"/>
    </location>
</feature>
<dbReference type="GO" id="GO:0015074">
    <property type="term" value="P:DNA integration"/>
    <property type="evidence" value="ECO:0007669"/>
    <property type="project" value="UniProtKB-KW"/>
</dbReference>